<feature type="domain" description="Tyrosine-protein phosphatase" evidence="4">
    <location>
        <begin position="533"/>
        <end position="691"/>
    </location>
</feature>
<evidence type="ECO:0000313" key="7">
    <source>
        <dbReference type="Proteomes" id="UP001214603"/>
    </source>
</evidence>
<evidence type="ECO:0000256" key="1">
    <source>
        <dbReference type="ARBA" id="ARBA00022801"/>
    </source>
</evidence>
<dbReference type="EMBL" id="CP119936">
    <property type="protein sequence ID" value="WFD03254.1"/>
    <property type="molecule type" value="Genomic_DNA"/>
</dbReference>
<name>A0AAF0E296_9BASI</name>
<evidence type="ECO:0000313" key="6">
    <source>
        <dbReference type="EMBL" id="WFD03254.1"/>
    </source>
</evidence>
<dbReference type="GO" id="GO:0033260">
    <property type="term" value="P:nuclear DNA replication"/>
    <property type="evidence" value="ECO:0007669"/>
    <property type="project" value="TreeGrafter"/>
</dbReference>
<protein>
    <recommendedName>
        <fullName evidence="8">Protein-tyrosine-phosphatase</fullName>
    </recommendedName>
</protein>
<dbReference type="Proteomes" id="UP001214603">
    <property type="component" value="Chromosome 3"/>
</dbReference>
<reference evidence="6" key="1">
    <citation type="submission" date="2023-03" db="EMBL/GenBank/DDBJ databases">
        <title>Mating type loci evolution in Malassezia.</title>
        <authorList>
            <person name="Coelho M.A."/>
        </authorList>
    </citation>
    <scope>NUCLEOTIDE SEQUENCE</scope>
    <source>
        <strain evidence="6">CBS 7876</strain>
    </source>
</reference>
<evidence type="ECO:0000259" key="4">
    <source>
        <dbReference type="PROSITE" id="PS50054"/>
    </source>
</evidence>
<feature type="region of interest" description="Disordered" evidence="3">
    <location>
        <begin position="151"/>
        <end position="170"/>
    </location>
</feature>
<sequence length="755" mass="82890">MTATGVAVRPFATVASPSHSEGLLPNQTKLSTPPTTPPQPAAPKAPAEPISVGLRHDDLNAYPPVDTSDLEADAVPLRLASAAPVRGLSAAQFAAMYDQYRTLDVRHETVFPFLYCGHNGSAAQNQFFHASTDAPNAPPYRGLTIVRVPDAAEDPEPRQMESRDNDTVRVPPPPPHAALMSSLAPEELLCDVRGVAPHDACFRHQPSSSKVSMRNFQAQSVNYALISDVVVYSPHGATDAARATALAFRYAQQRYYHERVLQRLGGLRYNVFLITEPFAALEKACPELIAVDMHGRPRQLVDFLLREQEEMYHMATASRIDTNVYLGPSYDFQPNVVLPQDAPYEGAPTFSIGLEAFECSKPPSPEFLRTATRSLASFDREVALGRHVQVPTVHLECPAGTAPRSSHDQMRAVASDVLTLCAWLQAHTSPEHCRYPRAARRALIHCADGYTESSVFALAYLMYAHGLSLARAYLELQLSVERSFFVFRKDLALLRLIEAQTRLLHHALPDAPHAPEPEPERDWLGDENFDGSLPSRILPFLYLGNLGHARNARLLHALGITHVVSVGERASSDEEAATSPHSLGAAQRAGRVEVHNVANVNDNGTDSLRAVMCDAVSFIERARKSGGRVLVHCRIGVSRSSTIVLAYVMAHLDISLIDAYLLVRSRRLNVLIQPHPLFFWELCGWETSIAARQGRIPADAGTKHGAPRIALGEGRGRYGLTHSAYAPAGVRRVTWSFLCREIAALNARYCVDDKT</sequence>
<dbReference type="SUPFAM" id="SSF52799">
    <property type="entry name" value="(Phosphotyrosine protein) phosphatases II"/>
    <property type="match status" value="2"/>
</dbReference>
<keyword evidence="1" id="KW-0378">Hydrolase</keyword>
<gene>
    <name evidence="6" type="ORF">MOBT1_001943</name>
</gene>
<keyword evidence="7" id="KW-1185">Reference proteome</keyword>
<accession>A0AAF0E296</accession>
<evidence type="ECO:0000256" key="3">
    <source>
        <dbReference type="SAM" id="MobiDB-lite"/>
    </source>
</evidence>
<dbReference type="PANTHER" id="PTHR47550:SF1">
    <property type="entry name" value="DUAL SPECIFICITY PROTEIN PHOSPHATASE PPS1"/>
    <property type="match status" value="1"/>
</dbReference>
<dbReference type="InterPro" id="IPR029021">
    <property type="entry name" value="Prot-tyrosine_phosphatase-like"/>
</dbReference>
<dbReference type="InterPro" id="IPR053239">
    <property type="entry name" value="Dual_spec_PTase"/>
</dbReference>
<dbReference type="PROSITE" id="PS50054">
    <property type="entry name" value="TYR_PHOSPHATASE_DUAL"/>
    <property type="match status" value="1"/>
</dbReference>
<dbReference type="Pfam" id="PF00782">
    <property type="entry name" value="DSPc"/>
    <property type="match status" value="1"/>
</dbReference>
<proteinExistence type="predicted"/>
<dbReference type="Gene3D" id="3.90.190.10">
    <property type="entry name" value="Protein tyrosine phosphatase superfamily"/>
    <property type="match status" value="2"/>
</dbReference>
<feature type="region of interest" description="Disordered" evidence="3">
    <location>
        <begin position="1"/>
        <end position="48"/>
    </location>
</feature>
<dbReference type="PROSITE" id="PS00383">
    <property type="entry name" value="TYR_PHOSPHATASE_1"/>
    <property type="match status" value="1"/>
</dbReference>
<evidence type="ECO:0008006" key="8">
    <source>
        <dbReference type="Google" id="ProtNLM"/>
    </source>
</evidence>
<dbReference type="PANTHER" id="PTHR47550">
    <property type="entry name" value="DUAL SPECIFICITY PROTEIN PHOSPHATASE PPS1"/>
    <property type="match status" value="1"/>
</dbReference>
<feature type="compositionally biased region" description="Polar residues" evidence="3">
    <location>
        <begin position="15"/>
        <end position="31"/>
    </location>
</feature>
<dbReference type="PROSITE" id="PS50056">
    <property type="entry name" value="TYR_PHOSPHATASE_2"/>
    <property type="match status" value="1"/>
</dbReference>
<dbReference type="InterPro" id="IPR000387">
    <property type="entry name" value="Tyr_Pase_dom"/>
</dbReference>
<dbReference type="SMART" id="SM00195">
    <property type="entry name" value="DSPc"/>
    <property type="match status" value="1"/>
</dbReference>
<keyword evidence="2" id="KW-0904">Protein phosphatase</keyword>
<feature type="compositionally biased region" description="Basic and acidic residues" evidence="3">
    <location>
        <begin position="155"/>
        <end position="167"/>
    </location>
</feature>
<evidence type="ECO:0000259" key="5">
    <source>
        <dbReference type="PROSITE" id="PS50056"/>
    </source>
</evidence>
<dbReference type="InterPro" id="IPR000340">
    <property type="entry name" value="Dual-sp_phosphatase_cat-dom"/>
</dbReference>
<feature type="domain" description="Tyrosine specific protein phosphatases" evidence="5">
    <location>
        <begin position="613"/>
        <end position="678"/>
    </location>
</feature>
<dbReference type="AlphaFoldDB" id="A0AAF0E296"/>
<evidence type="ECO:0000256" key="2">
    <source>
        <dbReference type="ARBA" id="ARBA00022912"/>
    </source>
</evidence>
<dbReference type="GO" id="GO:0005634">
    <property type="term" value="C:nucleus"/>
    <property type="evidence" value="ECO:0007669"/>
    <property type="project" value="GOC"/>
</dbReference>
<dbReference type="InterPro" id="IPR016130">
    <property type="entry name" value="Tyr_Pase_AS"/>
</dbReference>
<dbReference type="InterPro" id="IPR020422">
    <property type="entry name" value="TYR_PHOSPHATASE_DUAL_dom"/>
</dbReference>
<feature type="compositionally biased region" description="Pro residues" evidence="3">
    <location>
        <begin position="34"/>
        <end position="43"/>
    </location>
</feature>
<dbReference type="GO" id="GO:0008138">
    <property type="term" value="F:protein tyrosine/serine/threonine phosphatase activity"/>
    <property type="evidence" value="ECO:0007669"/>
    <property type="project" value="TreeGrafter"/>
</dbReference>
<organism evidence="6 7">
    <name type="scientific">Malassezia obtusa</name>
    <dbReference type="NCBI Taxonomy" id="76774"/>
    <lineage>
        <taxon>Eukaryota</taxon>
        <taxon>Fungi</taxon>
        <taxon>Dikarya</taxon>
        <taxon>Basidiomycota</taxon>
        <taxon>Ustilaginomycotina</taxon>
        <taxon>Malasseziomycetes</taxon>
        <taxon>Malasseziales</taxon>
        <taxon>Malasseziaceae</taxon>
        <taxon>Malassezia</taxon>
    </lineage>
</organism>